<name>A0A6A6ELV0_9PEZI</name>
<dbReference type="EMBL" id="ML994616">
    <property type="protein sequence ID" value="KAF2192033.1"/>
    <property type="molecule type" value="Genomic_DNA"/>
</dbReference>
<dbReference type="AlphaFoldDB" id="A0A6A6ELV0"/>
<feature type="chain" id="PRO_5025566310" description="Secreted protein" evidence="1">
    <location>
        <begin position="20"/>
        <end position="83"/>
    </location>
</feature>
<sequence length="83" mass="9358">MHDAHAVVLTLSILHRTLSLRSFGRLRWPIPLSVICGPLELDISAVTRPVLRAWGINFVPMTSTWPSWPPQDALPCMKCLAWL</sequence>
<organism evidence="2 3">
    <name type="scientific">Zopfia rhizophila CBS 207.26</name>
    <dbReference type="NCBI Taxonomy" id="1314779"/>
    <lineage>
        <taxon>Eukaryota</taxon>
        <taxon>Fungi</taxon>
        <taxon>Dikarya</taxon>
        <taxon>Ascomycota</taxon>
        <taxon>Pezizomycotina</taxon>
        <taxon>Dothideomycetes</taxon>
        <taxon>Dothideomycetes incertae sedis</taxon>
        <taxon>Zopfiaceae</taxon>
        <taxon>Zopfia</taxon>
    </lineage>
</organism>
<proteinExistence type="predicted"/>
<dbReference type="Proteomes" id="UP000800200">
    <property type="component" value="Unassembled WGS sequence"/>
</dbReference>
<gene>
    <name evidence="2" type="ORF">K469DRAFT_346550</name>
</gene>
<reference evidence="2" key="1">
    <citation type="journal article" date="2020" name="Stud. Mycol.">
        <title>101 Dothideomycetes genomes: a test case for predicting lifestyles and emergence of pathogens.</title>
        <authorList>
            <person name="Haridas S."/>
            <person name="Albert R."/>
            <person name="Binder M."/>
            <person name="Bloem J."/>
            <person name="Labutti K."/>
            <person name="Salamov A."/>
            <person name="Andreopoulos B."/>
            <person name="Baker S."/>
            <person name="Barry K."/>
            <person name="Bills G."/>
            <person name="Bluhm B."/>
            <person name="Cannon C."/>
            <person name="Castanera R."/>
            <person name="Culley D."/>
            <person name="Daum C."/>
            <person name="Ezra D."/>
            <person name="Gonzalez J."/>
            <person name="Henrissat B."/>
            <person name="Kuo A."/>
            <person name="Liang C."/>
            <person name="Lipzen A."/>
            <person name="Lutzoni F."/>
            <person name="Magnuson J."/>
            <person name="Mondo S."/>
            <person name="Nolan M."/>
            <person name="Ohm R."/>
            <person name="Pangilinan J."/>
            <person name="Park H.-J."/>
            <person name="Ramirez L."/>
            <person name="Alfaro M."/>
            <person name="Sun H."/>
            <person name="Tritt A."/>
            <person name="Yoshinaga Y."/>
            <person name="Zwiers L.-H."/>
            <person name="Turgeon B."/>
            <person name="Goodwin S."/>
            <person name="Spatafora J."/>
            <person name="Crous P."/>
            <person name="Grigoriev I."/>
        </authorList>
    </citation>
    <scope>NUCLEOTIDE SEQUENCE</scope>
    <source>
        <strain evidence="2">CBS 207.26</strain>
    </source>
</reference>
<keyword evidence="3" id="KW-1185">Reference proteome</keyword>
<keyword evidence="1" id="KW-0732">Signal</keyword>
<evidence type="ECO:0000256" key="1">
    <source>
        <dbReference type="SAM" id="SignalP"/>
    </source>
</evidence>
<feature type="signal peptide" evidence="1">
    <location>
        <begin position="1"/>
        <end position="19"/>
    </location>
</feature>
<evidence type="ECO:0000313" key="2">
    <source>
        <dbReference type="EMBL" id="KAF2192033.1"/>
    </source>
</evidence>
<accession>A0A6A6ELV0</accession>
<evidence type="ECO:0000313" key="3">
    <source>
        <dbReference type="Proteomes" id="UP000800200"/>
    </source>
</evidence>
<evidence type="ECO:0008006" key="4">
    <source>
        <dbReference type="Google" id="ProtNLM"/>
    </source>
</evidence>
<protein>
    <recommendedName>
        <fullName evidence="4">Secreted protein</fullName>
    </recommendedName>
</protein>